<evidence type="ECO:0000256" key="1">
    <source>
        <dbReference type="PROSITE-ProRule" id="PRU10141"/>
    </source>
</evidence>
<protein>
    <recommendedName>
        <fullName evidence="4">Protein kinase domain-containing protein</fullName>
    </recommendedName>
</protein>
<dbReference type="AlphaFoldDB" id="A0A843WLI5"/>
<evidence type="ECO:0000313" key="2">
    <source>
        <dbReference type="EMBL" id="MQM04904.1"/>
    </source>
</evidence>
<keyword evidence="3" id="KW-1185">Reference proteome</keyword>
<evidence type="ECO:0000313" key="3">
    <source>
        <dbReference type="Proteomes" id="UP000652761"/>
    </source>
</evidence>
<dbReference type="SUPFAM" id="SSF56112">
    <property type="entry name" value="Protein kinase-like (PK-like)"/>
    <property type="match status" value="1"/>
</dbReference>
<dbReference type="InterPro" id="IPR011009">
    <property type="entry name" value="Kinase-like_dom_sf"/>
</dbReference>
<feature type="binding site" evidence="1">
    <location>
        <position position="210"/>
    </location>
    <ligand>
        <name>ATP</name>
        <dbReference type="ChEBI" id="CHEBI:30616"/>
    </ligand>
</feature>
<name>A0A843WLI5_COLES</name>
<evidence type="ECO:0008006" key="4">
    <source>
        <dbReference type="Google" id="ProtNLM"/>
    </source>
</evidence>
<dbReference type="OrthoDB" id="4062651at2759"/>
<sequence length="228" mass="24614">MYVDALSSPMIDERSQFAGDGLDGLAADGSRIHGAGDQFFSHGGTNAGVPGLFKLNHYDMEGPWSPVCCFPGQHTPHGPTAFPPSPSSGGYHPEFAETDGRIPDEYVKQSLPPQSMWYDHHHGFVDDVVYLPPLCVAVHLQAASEGEDVDLKAERETDSKIELTLADAEALAKGLQTVKTDDLEVIRELGSGTYGSVHHGKWRGSNVAIKRIKAACFAERSSIRGKAQ</sequence>
<gene>
    <name evidence="2" type="ORF">Taro_037707</name>
</gene>
<dbReference type="GO" id="GO:0005524">
    <property type="term" value="F:ATP binding"/>
    <property type="evidence" value="ECO:0007669"/>
    <property type="project" value="UniProtKB-UniRule"/>
</dbReference>
<reference evidence="2" key="1">
    <citation type="submission" date="2017-07" db="EMBL/GenBank/DDBJ databases">
        <title>Taro Niue Genome Assembly and Annotation.</title>
        <authorList>
            <person name="Atibalentja N."/>
            <person name="Keating K."/>
            <person name="Fields C.J."/>
        </authorList>
    </citation>
    <scope>NUCLEOTIDE SEQUENCE</scope>
    <source>
        <strain evidence="2">Niue_2</strain>
        <tissue evidence="2">Leaf</tissue>
    </source>
</reference>
<dbReference type="InterPro" id="IPR017441">
    <property type="entry name" value="Protein_kinase_ATP_BS"/>
</dbReference>
<organism evidence="2 3">
    <name type="scientific">Colocasia esculenta</name>
    <name type="common">Wild taro</name>
    <name type="synonym">Arum esculentum</name>
    <dbReference type="NCBI Taxonomy" id="4460"/>
    <lineage>
        <taxon>Eukaryota</taxon>
        <taxon>Viridiplantae</taxon>
        <taxon>Streptophyta</taxon>
        <taxon>Embryophyta</taxon>
        <taxon>Tracheophyta</taxon>
        <taxon>Spermatophyta</taxon>
        <taxon>Magnoliopsida</taxon>
        <taxon>Liliopsida</taxon>
        <taxon>Araceae</taxon>
        <taxon>Aroideae</taxon>
        <taxon>Colocasieae</taxon>
        <taxon>Colocasia</taxon>
    </lineage>
</organism>
<accession>A0A843WLI5</accession>
<dbReference type="Proteomes" id="UP000652761">
    <property type="component" value="Unassembled WGS sequence"/>
</dbReference>
<comment type="caution">
    <text evidence="2">The sequence shown here is derived from an EMBL/GenBank/DDBJ whole genome shotgun (WGS) entry which is preliminary data.</text>
</comment>
<keyword evidence="1" id="KW-0547">Nucleotide-binding</keyword>
<dbReference type="EMBL" id="NMUH01003307">
    <property type="protein sequence ID" value="MQM04904.1"/>
    <property type="molecule type" value="Genomic_DNA"/>
</dbReference>
<dbReference type="Gene3D" id="3.30.200.20">
    <property type="entry name" value="Phosphorylase Kinase, domain 1"/>
    <property type="match status" value="1"/>
</dbReference>
<dbReference type="PROSITE" id="PS00107">
    <property type="entry name" value="PROTEIN_KINASE_ATP"/>
    <property type="match status" value="1"/>
</dbReference>
<proteinExistence type="predicted"/>
<keyword evidence="1" id="KW-0067">ATP-binding</keyword>